<dbReference type="STRING" id="1450537.A0A395HZF3"/>
<feature type="compositionally biased region" description="Pro residues" evidence="1">
    <location>
        <begin position="1"/>
        <end position="10"/>
    </location>
</feature>
<feature type="compositionally biased region" description="Acidic residues" evidence="1">
    <location>
        <begin position="34"/>
        <end position="43"/>
    </location>
</feature>
<keyword evidence="4" id="KW-1185">Reference proteome</keyword>
<gene>
    <name evidence="3" type="ORF">BO97DRAFT_37301</name>
</gene>
<evidence type="ECO:0000313" key="4">
    <source>
        <dbReference type="Proteomes" id="UP000248961"/>
    </source>
</evidence>
<sequence length="213" mass="23548">MPPTGTPGPHPYRDNLNQDAPPPSRKSLSFSPIPEEESSDDDEHSSIKLHRLDTHQTSTSTSTSHKPLATATATAYAYPTTNRPSDVEAYLSSITEAERELLTAAHDFELTDDDDSDAQSVGSDVGLRKGSSAGGRHRRKSSSFRRHTPRMGWGWQKTRYYYRKVWWRALVVVGLVLAGLVWVFLRFAGKGREGGRVVVSFSFPVPSARFSAG</sequence>
<evidence type="ECO:0000313" key="3">
    <source>
        <dbReference type="EMBL" id="RAL13312.1"/>
    </source>
</evidence>
<dbReference type="EMBL" id="KZ824279">
    <property type="protein sequence ID" value="RAL13312.1"/>
    <property type="molecule type" value="Genomic_DNA"/>
</dbReference>
<dbReference type="AlphaFoldDB" id="A0A395HZF3"/>
<evidence type="ECO:0000256" key="1">
    <source>
        <dbReference type="SAM" id="MobiDB-lite"/>
    </source>
</evidence>
<keyword evidence="2" id="KW-0472">Membrane</keyword>
<dbReference type="GeneID" id="37197176"/>
<name>A0A395HZF3_ASPHC</name>
<proteinExistence type="predicted"/>
<feature type="region of interest" description="Disordered" evidence="1">
    <location>
        <begin position="1"/>
        <end position="45"/>
    </location>
</feature>
<dbReference type="Proteomes" id="UP000248961">
    <property type="component" value="Unassembled WGS sequence"/>
</dbReference>
<feature type="compositionally biased region" description="Basic residues" evidence="1">
    <location>
        <begin position="135"/>
        <end position="145"/>
    </location>
</feature>
<keyword evidence="2" id="KW-1133">Transmembrane helix</keyword>
<feature type="transmembrane region" description="Helical" evidence="2">
    <location>
        <begin position="165"/>
        <end position="185"/>
    </location>
</feature>
<feature type="region of interest" description="Disordered" evidence="1">
    <location>
        <begin position="112"/>
        <end position="145"/>
    </location>
</feature>
<evidence type="ECO:0000256" key="2">
    <source>
        <dbReference type="SAM" id="Phobius"/>
    </source>
</evidence>
<organism evidence="3 4">
    <name type="scientific">Aspergillus homomorphus (strain CBS 101889)</name>
    <dbReference type="NCBI Taxonomy" id="1450537"/>
    <lineage>
        <taxon>Eukaryota</taxon>
        <taxon>Fungi</taxon>
        <taxon>Dikarya</taxon>
        <taxon>Ascomycota</taxon>
        <taxon>Pezizomycotina</taxon>
        <taxon>Eurotiomycetes</taxon>
        <taxon>Eurotiomycetidae</taxon>
        <taxon>Eurotiales</taxon>
        <taxon>Aspergillaceae</taxon>
        <taxon>Aspergillus</taxon>
        <taxon>Aspergillus subgen. Circumdati</taxon>
    </lineage>
</organism>
<dbReference type="RefSeq" id="XP_025552466.1">
    <property type="nucleotide sequence ID" value="XM_025692887.1"/>
</dbReference>
<keyword evidence="2" id="KW-0812">Transmembrane</keyword>
<accession>A0A395HZF3</accession>
<dbReference type="VEuPathDB" id="FungiDB:BO97DRAFT_37301"/>
<protein>
    <submittedName>
        <fullName evidence="3">Uncharacterized protein</fullName>
    </submittedName>
</protein>
<reference evidence="3 4" key="1">
    <citation type="submission" date="2018-02" db="EMBL/GenBank/DDBJ databases">
        <title>The genomes of Aspergillus section Nigri reveals drivers in fungal speciation.</title>
        <authorList>
            <consortium name="DOE Joint Genome Institute"/>
            <person name="Vesth T.C."/>
            <person name="Nybo J."/>
            <person name="Theobald S."/>
            <person name="Brandl J."/>
            <person name="Frisvad J.C."/>
            <person name="Nielsen K.F."/>
            <person name="Lyhne E.K."/>
            <person name="Kogle M.E."/>
            <person name="Kuo A."/>
            <person name="Riley R."/>
            <person name="Clum A."/>
            <person name="Nolan M."/>
            <person name="Lipzen A."/>
            <person name="Salamov A."/>
            <person name="Henrissat B."/>
            <person name="Wiebenga A."/>
            <person name="De vries R.P."/>
            <person name="Grigoriev I.V."/>
            <person name="Mortensen U.H."/>
            <person name="Andersen M.R."/>
            <person name="Baker S.E."/>
        </authorList>
    </citation>
    <scope>NUCLEOTIDE SEQUENCE [LARGE SCALE GENOMIC DNA]</scope>
    <source>
        <strain evidence="3 4">CBS 101889</strain>
    </source>
</reference>